<organism evidence="17 18">
    <name type="scientific">Acipenser oxyrinchus oxyrinchus</name>
    <dbReference type="NCBI Taxonomy" id="40147"/>
    <lineage>
        <taxon>Eukaryota</taxon>
        <taxon>Metazoa</taxon>
        <taxon>Chordata</taxon>
        <taxon>Craniata</taxon>
        <taxon>Vertebrata</taxon>
        <taxon>Euteleostomi</taxon>
        <taxon>Actinopterygii</taxon>
        <taxon>Chondrostei</taxon>
        <taxon>Acipenseriformes</taxon>
        <taxon>Acipenseridae</taxon>
        <taxon>Acipenser</taxon>
    </lineage>
</organism>
<dbReference type="InterPro" id="IPR011992">
    <property type="entry name" value="EF-hand-dom_pair"/>
</dbReference>
<dbReference type="Proteomes" id="UP001230051">
    <property type="component" value="Unassembled WGS sequence"/>
</dbReference>
<dbReference type="CDD" id="cd00051">
    <property type="entry name" value="EFh"/>
    <property type="match status" value="1"/>
</dbReference>
<evidence type="ECO:0000256" key="6">
    <source>
        <dbReference type="ARBA" id="ARBA00022801"/>
    </source>
</evidence>
<dbReference type="InterPro" id="IPR013235">
    <property type="entry name" value="PPP_dom"/>
</dbReference>
<dbReference type="Pfam" id="PF08321">
    <property type="entry name" value="PPP5"/>
    <property type="match status" value="1"/>
</dbReference>
<evidence type="ECO:0000256" key="2">
    <source>
        <dbReference type="ARBA" id="ARBA00001946"/>
    </source>
</evidence>
<evidence type="ECO:0000256" key="8">
    <source>
        <dbReference type="ARBA" id="ARBA00022842"/>
    </source>
</evidence>
<comment type="catalytic activity">
    <reaction evidence="11">
        <text>O-phospho-L-seryl-[protein] + H2O = L-seryl-[protein] + phosphate</text>
        <dbReference type="Rhea" id="RHEA:20629"/>
        <dbReference type="Rhea" id="RHEA-COMP:9863"/>
        <dbReference type="Rhea" id="RHEA-COMP:11604"/>
        <dbReference type="ChEBI" id="CHEBI:15377"/>
        <dbReference type="ChEBI" id="CHEBI:29999"/>
        <dbReference type="ChEBI" id="CHEBI:43474"/>
        <dbReference type="ChEBI" id="CHEBI:83421"/>
        <dbReference type="EC" id="3.1.3.16"/>
    </reaction>
</comment>
<feature type="compositionally biased region" description="Polar residues" evidence="15">
    <location>
        <begin position="364"/>
        <end position="379"/>
    </location>
</feature>
<evidence type="ECO:0000256" key="12">
    <source>
        <dbReference type="ARBA" id="ARBA00048336"/>
    </source>
</evidence>
<dbReference type="Pfam" id="PF00149">
    <property type="entry name" value="Metallophos"/>
    <property type="match status" value="1"/>
</dbReference>
<keyword evidence="9" id="KW-0904">Protein phosphatase</keyword>
<dbReference type="InterPro" id="IPR018247">
    <property type="entry name" value="EF_Hand_1_Ca_BS"/>
</dbReference>
<dbReference type="InterPro" id="IPR029052">
    <property type="entry name" value="Metallo-depent_PP-like"/>
</dbReference>
<dbReference type="InterPro" id="IPR006186">
    <property type="entry name" value="Ser/Thr-sp_prot-phosphatase"/>
</dbReference>
<dbReference type="GO" id="GO:0050906">
    <property type="term" value="P:detection of stimulus involved in sensory perception"/>
    <property type="evidence" value="ECO:0007669"/>
    <property type="project" value="UniProtKB-UniRule"/>
</dbReference>
<dbReference type="InterPro" id="IPR004843">
    <property type="entry name" value="Calcineurin-like_PHP"/>
</dbReference>
<dbReference type="PANTHER" id="PTHR45668:SF1">
    <property type="entry name" value="SERINE_THREONINE-PROTEIN PHOSPHATASE WITH EF-HANDS 1"/>
    <property type="match status" value="1"/>
</dbReference>
<protein>
    <recommendedName>
        <fullName evidence="13">Serine/threonine-protein phosphatase with EF-hands</fullName>
        <ecNumber evidence="13">3.1.3.16</ecNumber>
    </recommendedName>
</protein>
<dbReference type="GO" id="GO:0005506">
    <property type="term" value="F:iron ion binding"/>
    <property type="evidence" value="ECO:0007669"/>
    <property type="project" value="UniProtKB-UniRule"/>
</dbReference>
<name>A0AAD8G8P3_ACIOX</name>
<evidence type="ECO:0000256" key="7">
    <source>
        <dbReference type="ARBA" id="ARBA00022837"/>
    </source>
</evidence>
<dbReference type="SUPFAM" id="SSF56300">
    <property type="entry name" value="Metallo-dependent phosphatases"/>
    <property type="match status" value="1"/>
</dbReference>
<keyword evidence="8" id="KW-0460">Magnesium</keyword>
<dbReference type="PRINTS" id="PR00114">
    <property type="entry name" value="STPHPHTASE"/>
</dbReference>
<feature type="domain" description="EF-hand" evidence="16">
    <location>
        <begin position="673"/>
        <end position="708"/>
    </location>
</feature>
<evidence type="ECO:0000256" key="1">
    <source>
        <dbReference type="ARBA" id="ARBA00001936"/>
    </source>
</evidence>
<evidence type="ECO:0000256" key="10">
    <source>
        <dbReference type="ARBA" id="ARBA00023211"/>
    </source>
</evidence>
<dbReference type="CDD" id="cd23767">
    <property type="entry name" value="IQCD"/>
    <property type="match status" value="1"/>
</dbReference>
<dbReference type="SUPFAM" id="SSF47473">
    <property type="entry name" value="EF-hand"/>
    <property type="match status" value="1"/>
</dbReference>
<evidence type="ECO:0000256" key="13">
    <source>
        <dbReference type="PIRNR" id="PIRNR000912"/>
    </source>
</evidence>
<dbReference type="GO" id="GO:0004722">
    <property type="term" value="F:protein serine/threonine phosphatase activity"/>
    <property type="evidence" value="ECO:0007669"/>
    <property type="project" value="UniProtKB-EC"/>
</dbReference>
<evidence type="ECO:0000256" key="3">
    <source>
        <dbReference type="ARBA" id="ARBA00008294"/>
    </source>
</evidence>
<dbReference type="Pfam" id="PF13499">
    <property type="entry name" value="EF-hand_7"/>
    <property type="match status" value="1"/>
</dbReference>
<accession>A0AAD8G8P3</accession>
<keyword evidence="10 13" id="KW-0464">Manganese</keyword>
<dbReference type="InterPro" id="IPR012008">
    <property type="entry name" value="Ser/Thr-Pase_EF-hand_contain"/>
</dbReference>
<evidence type="ECO:0000256" key="4">
    <source>
        <dbReference type="ARBA" id="ARBA00022723"/>
    </source>
</evidence>
<comment type="caution">
    <text evidence="17">The sequence shown here is derived from an EMBL/GenBank/DDBJ whole genome shotgun (WGS) entry which is preliminary data.</text>
</comment>
<dbReference type="PROSITE" id="PS50222">
    <property type="entry name" value="EF_HAND_2"/>
    <property type="match status" value="3"/>
</dbReference>
<dbReference type="EC" id="3.1.3.16" evidence="13"/>
<dbReference type="Gene3D" id="3.60.21.10">
    <property type="match status" value="2"/>
</dbReference>
<feature type="domain" description="EF-hand" evidence="16">
    <location>
        <begin position="592"/>
        <end position="627"/>
    </location>
</feature>
<keyword evidence="5" id="KW-0677">Repeat</keyword>
<dbReference type="PANTHER" id="PTHR45668">
    <property type="entry name" value="SERINE/THREONINE-PROTEIN PHOSPHATASE 5-RELATED"/>
    <property type="match status" value="1"/>
</dbReference>
<dbReference type="Gene3D" id="1.10.238.10">
    <property type="entry name" value="EF-hand"/>
    <property type="match status" value="1"/>
</dbReference>
<dbReference type="EMBL" id="JAGXEW010000007">
    <property type="protein sequence ID" value="KAK1169794.1"/>
    <property type="molecule type" value="Genomic_DNA"/>
</dbReference>
<evidence type="ECO:0000256" key="11">
    <source>
        <dbReference type="ARBA" id="ARBA00047761"/>
    </source>
</evidence>
<dbReference type="PROSITE" id="PS00125">
    <property type="entry name" value="SER_THR_PHOSPHATASE"/>
    <property type="match status" value="1"/>
</dbReference>
<comment type="cofactor">
    <cofactor evidence="1">
        <name>Mn(2+)</name>
        <dbReference type="ChEBI" id="CHEBI:29035"/>
    </cofactor>
</comment>
<keyword evidence="18" id="KW-1185">Reference proteome</keyword>
<keyword evidence="7" id="KW-0106">Calcium</keyword>
<dbReference type="InterPro" id="IPR002048">
    <property type="entry name" value="EF_hand_dom"/>
</dbReference>
<dbReference type="PROSITE" id="PS50096">
    <property type="entry name" value="IQ"/>
    <property type="match status" value="1"/>
</dbReference>
<evidence type="ECO:0000313" key="18">
    <source>
        <dbReference type="Proteomes" id="UP001230051"/>
    </source>
</evidence>
<sequence>MGCGTSVATESQTKQSEKELTYKLFYSITQRADESPKAPSPALAMKAAVLIQRWYRRYMARIEIRRRYTWSIFQSIEYAGEQDQLQLSSFFTFMLDNFTHLGGASPDLISQFLDPTSDPMEEEDRAAKYEKIEVPDSYPGPRLSFPLTVAHTNALLKAFKQQQQHLHARYVLQLLHETKKFLKKLPNIIHLSTSYTKEITICGDLHGKLDDLLLIFYKNGLPSIENPYVFNGDFVDRGKKSVEIIIILFAFLLLYPNDMHLNRGNHEDHIMNLRYGFTKEVMQKYRSHGREILLLLQDVFSLLPLATIIDNKVLIVHGGVSDMTDLDYLASIERHKFKSALRPPRMSIDSSQDEDKRKTKGQLPAQSSGGHRSISTRYSGNHLMKPSSGASSPSSSSSSLSSSIPKSHRMSDAQEKDTSTTSNGQHPLHHRSISPAGILEVPFLDSDVTITPRVPSREEMEWKQIVDLLWSDPKNQNGCSPNSFRGGGCYFGPDVTLTLLKKYQLKMLIRSHECKQEGYELCHDGQVITIFSASNYYEEGSNRGAYIKLGPDLVPRFFQYQVSKSTRRMTLQQRVSVAEGSALKSLREKLYAHRSELIAAFKQYDTYNTGTVSTSDWASAVESVLCLDLPEDAMPLVRLAPDGSVEYLSCFEDLHMEQPIKEVTPSLVETLYRYRTDLEIIFNMIDKDHSGLISIEEFRQTWRLFSSHLHVHVDNAAIDDLARSIDFNKDGSIDFNEFLEAFRVVHKLDSKEKH</sequence>
<dbReference type="GO" id="GO:0005509">
    <property type="term" value="F:calcium ion binding"/>
    <property type="evidence" value="ECO:0007669"/>
    <property type="project" value="UniProtKB-UniRule"/>
</dbReference>
<feature type="region of interest" description="Disordered" evidence="15">
    <location>
        <begin position="340"/>
        <end position="431"/>
    </location>
</feature>
<dbReference type="SMART" id="SM00054">
    <property type="entry name" value="EFh"/>
    <property type="match status" value="3"/>
</dbReference>
<evidence type="ECO:0000256" key="9">
    <source>
        <dbReference type="ARBA" id="ARBA00022912"/>
    </source>
</evidence>
<dbReference type="PROSITE" id="PS00018">
    <property type="entry name" value="EF_HAND_1"/>
    <property type="match status" value="2"/>
</dbReference>
<evidence type="ECO:0000256" key="14">
    <source>
        <dbReference type="RuleBase" id="RU004273"/>
    </source>
</evidence>
<reference evidence="17" key="1">
    <citation type="submission" date="2022-02" db="EMBL/GenBank/DDBJ databases">
        <title>Atlantic sturgeon de novo genome assembly.</title>
        <authorList>
            <person name="Stock M."/>
            <person name="Klopp C."/>
            <person name="Guiguen Y."/>
            <person name="Cabau C."/>
            <person name="Parinello H."/>
            <person name="Santidrian Yebra-Pimentel E."/>
            <person name="Kuhl H."/>
            <person name="Dirks R.P."/>
            <person name="Guessner J."/>
            <person name="Wuertz S."/>
            <person name="Du K."/>
            <person name="Schartl M."/>
        </authorList>
    </citation>
    <scope>NUCLEOTIDE SEQUENCE</scope>
    <source>
        <strain evidence="17">STURGEONOMICS-FGT-2020</strain>
        <tissue evidence="17">Whole blood</tissue>
    </source>
</reference>
<comment type="similarity">
    <text evidence="3 13 14">Belongs to the PPP phosphatase family.</text>
</comment>
<dbReference type="AlphaFoldDB" id="A0AAD8G8P3"/>
<dbReference type="CDD" id="cd07420">
    <property type="entry name" value="MPP_RdgC"/>
    <property type="match status" value="1"/>
</dbReference>
<dbReference type="InterPro" id="IPR051134">
    <property type="entry name" value="PPP_phosphatase"/>
</dbReference>
<gene>
    <name evidence="17" type="primary">PPEF2</name>
    <name evidence="17" type="ORF">AOXY_G8674</name>
</gene>
<dbReference type="FunFam" id="1.10.238.10:FF:000164">
    <property type="entry name" value="Serine/threonine-protein phosphatase with EF-hands"/>
    <property type="match status" value="1"/>
</dbReference>
<feature type="compositionally biased region" description="Basic and acidic residues" evidence="15">
    <location>
        <begin position="409"/>
        <end position="418"/>
    </location>
</feature>
<comment type="cofactor">
    <cofactor evidence="2">
        <name>Mg(2+)</name>
        <dbReference type="ChEBI" id="CHEBI:18420"/>
    </cofactor>
</comment>
<dbReference type="SMART" id="SM00156">
    <property type="entry name" value="PP2Ac"/>
    <property type="match status" value="1"/>
</dbReference>
<dbReference type="PIRSF" id="PIRSF000912">
    <property type="entry name" value="PPEF"/>
    <property type="match status" value="1"/>
</dbReference>
<evidence type="ECO:0000313" key="17">
    <source>
        <dbReference type="EMBL" id="KAK1169794.1"/>
    </source>
</evidence>
<feature type="compositionally biased region" description="Low complexity" evidence="15">
    <location>
        <begin position="386"/>
        <end position="405"/>
    </location>
</feature>
<evidence type="ECO:0000259" key="16">
    <source>
        <dbReference type="PROSITE" id="PS50222"/>
    </source>
</evidence>
<feature type="domain" description="EF-hand" evidence="16">
    <location>
        <begin position="713"/>
        <end position="748"/>
    </location>
</feature>
<evidence type="ECO:0000256" key="5">
    <source>
        <dbReference type="ARBA" id="ARBA00022737"/>
    </source>
</evidence>
<dbReference type="GO" id="GO:0030145">
    <property type="term" value="F:manganese ion binding"/>
    <property type="evidence" value="ECO:0007669"/>
    <property type="project" value="UniProtKB-UniRule"/>
</dbReference>
<keyword evidence="4 13" id="KW-0479">Metal-binding</keyword>
<comment type="catalytic activity">
    <reaction evidence="12 13 14">
        <text>O-phospho-L-threonyl-[protein] + H2O = L-threonyl-[protein] + phosphate</text>
        <dbReference type="Rhea" id="RHEA:47004"/>
        <dbReference type="Rhea" id="RHEA-COMP:11060"/>
        <dbReference type="Rhea" id="RHEA-COMP:11605"/>
        <dbReference type="ChEBI" id="CHEBI:15377"/>
        <dbReference type="ChEBI" id="CHEBI:30013"/>
        <dbReference type="ChEBI" id="CHEBI:43474"/>
        <dbReference type="ChEBI" id="CHEBI:61977"/>
        <dbReference type="EC" id="3.1.3.16"/>
    </reaction>
</comment>
<proteinExistence type="inferred from homology"/>
<evidence type="ECO:0000256" key="15">
    <source>
        <dbReference type="SAM" id="MobiDB-lite"/>
    </source>
</evidence>
<keyword evidence="6 13" id="KW-0378">Hydrolase</keyword>